<reference evidence="1" key="1">
    <citation type="submission" date="2024-04" db="EMBL/GenBank/DDBJ databases">
        <authorList>
            <consortium name="Molecular Ecology Group"/>
        </authorList>
    </citation>
    <scope>NUCLEOTIDE SEQUENCE</scope>
</reference>
<sequence length="155" mass="17452">MESPVALKCKDGHTFVFFEEIKEGDCKKDMCLSLFCIRVGFVSKSEKTSRINISGRARGEFPRELSDGITIMGVSFPFSLSIIDPPRPPRSANESRSSKLGNQNDLRICNFDRMYTAIRFYLATKRRVSSATNKDLFRSSTDTLSDMLIPVLSHA</sequence>
<dbReference type="EMBL" id="OZ034829">
    <property type="protein sequence ID" value="CAL1686010.1"/>
    <property type="molecule type" value="Genomic_DNA"/>
</dbReference>
<accession>A0AAV2P4F3</accession>
<evidence type="ECO:0000313" key="1">
    <source>
        <dbReference type="EMBL" id="CAL1686010.1"/>
    </source>
</evidence>
<evidence type="ECO:0000313" key="2">
    <source>
        <dbReference type="Proteomes" id="UP001497644"/>
    </source>
</evidence>
<protein>
    <submittedName>
        <fullName evidence="1">Uncharacterized protein</fullName>
    </submittedName>
</protein>
<organism evidence="1 2">
    <name type="scientific">Lasius platythorax</name>
    <dbReference type="NCBI Taxonomy" id="488582"/>
    <lineage>
        <taxon>Eukaryota</taxon>
        <taxon>Metazoa</taxon>
        <taxon>Ecdysozoa</taxon>
        <taxon>Arthropoda</taxon>
        <taxon>Hexapoda</taxon>
        <taxon>Insecta</taxon>
        <taxon>Pterygota</taxon>
        <taxon>Neoptera</taxon>
        <taxon>Endopterygota</taxon>
        <taxon>Hymenoptera</taxon>
        <taxon>Apocrita</taxon>
        <taxon>Aculeata</taxon>
        <taxon>Formicoidea</taxon>
        <taxon>Formicidae</taxon>
        <taxon>Formicinae</taxon>
        <taxon>Lasius</taxon>
        <taxon>Lasius</taxon>
    </lineage>
</organism>
<proteinExistence type="predicted"/>
<dbReference type="AlphaFoldDB" id="A0AAV2P4F3"/>
<dbReference type="Proteomes" id="UP001497644">
    <property type="component" value="Chromosome 6"/>
</dbReference>
<keyword evidence="2" id="KW-1185">Reference proteome</keyword>
<gene>
    <name evidence="1" type="ORF">LPLAT_LOCUS11395</name>
</gene>
<name>A0AAV2P4F3_9HYME</name>